<reference evidence="4 5" key="1">
    <citation type="submission" date="2023-11" db="EMBL/GenBank/DDBJ databases">
        <title>MicrobeMod: A computational toolkit for identifying prokaryotic methylation and restriction-modification with nanopore sequencing.</title>
        <authorList>
            <person name="Crits-Christoph A."/>
            <person name="Kang S.C."/>
            <person name="Lee H."/>
            <person name="Ostrov N."/>
        </authorList>
    </citation>
    <scope>NUCLEOTIDE SEQUENCE [LARGE SCALE GENOMIC DNA]</scope>
    <source>
        <strain evidence="4 5">ATCC 49870</strain>
    </source>
</reference>
<organism evidence="4 5">
    <name type="scientific">Guyparkeria halophila</name>
    <dbReference type="NCBI Taxonomy" id="47960"/>
    <lineage>
        <taxon>Bacteria</taxon>
        <taxon>Pseudomonadati</taxon>
        <taxon>Pseudomonadota</taxon>
        <taxon>Gammaproteobacteria</taxon>
        <taxon>Chromatiales</taxon>
        <taxon>Thioalkalibacteraceae</taxon>
        <taxon>Guyparkeria</taxon>
    </lineage>
</organism>
<dbReference type="Pfam" id="PF13432">
    <property type="entry name" value="TPR_16"/>
    <property type="match status" value="3"/>
</dbReference>
<dbReference type="PANTHER" id="PTHR44943">
    <property type="entry name" value="CELLULOSE SYNTHASE OPERON PROTEIN C"/>
    <property type="match status" value="1"/>
</dbReference>
<dbReference type="SMART" id="SM00028">
    <property type="entry name" value="TPR"/>
    <property type="match status" value="9"/>
</dbReference>
<feature type="repeat" description="TPR" evidence="3">
    <location>
        <begin position="502"/>
        <end position="535"/>
    </location>
</feature>
<dbReference type="Pfam" id="PF14559">
    <property type="entry name" value="TPR_19"/>
    <property type="match status" value="1"/>
</dbReference>
<accession>A0ABZ0YTC1</accession>
<evidence type="ECO:0000256" key="2">
    <source>
        <dbReference type="ARBA" id="ARBA00022803"/>
    </source>
</evidence>
<dbReference type="EMBL" id="CP140153">
    <property type="protein sequence ID" value="WQH15420.1"/>
    <property type="molecule type" value="Genomic_DNA"/>
</dbReference>
<keyword evidence="5" id="KW-1185">Reference proteome</keyword>
<name>A0ABZ0YTC1_9GAMM</name>
<dbReference type="PROSITE" id="PS50005">
    <property type="entry name" value="TPR"/>
    <property type="match status" value="1"/>
</dbReference>
<proteinExistence type="predicted"/>
<dbReference type="InterPro" id="IPR051685">
    <property type="entry name" value="Ycf3/AcsC/BcsC/TPR_MFPF"/>
</dbReference>
<evidence type="ECO:0000313" key="5">
    <source>
        <dbReference type="Proteomes" id="UP001327459"/>
    </source>
</evidence>
<gene>
    <name evidence="4" type="ORF">SR882_06510</name>
</gene>
<dbReference type="RefSeq" id="WP_322520449.1">
    <property type="nucleotide sequence ID" value="NZ_CP140153.1"/>
</dbReference>
<sequence>MNTSATESGATASELESSDQSPIYNVLAGEFYGRHKNYDQAATHYAAVAQESNDPALLERAIQAAIFADRFDLAQTLAEQLRELSPGNARAAAVMMISSLELGETEQADRALNQWLESDSGNVEKIFNETGQYLQKSLDRERAVAYTHHLAERFPQQYEAQVVVAKLALTFGEMTLAREAANRAMALRPDETMAYDLAMVIANRDGDVGEAIRVLEKAHNRFPDQGRYTSGLIEARLAAGSGDAAVALLERSLETRSNDAELLRNLSLFAFRLDRPDLAEQALSRLERLPGQSDVVHLIRGRVALQEADLESAESALSQVSARSEHYANAQVLLAGARVTQGQGDAAVRGLETALLSDEIDEADQQQLMLALASTLAEIGQFEESLQTADQALDAWPDANDFRLQKAMTLFALDESGSAISVLREIVERDPEHAQALNALGYTLADENRNLDEAESLITRALHIDPDNAAYLDSLGWLKYRQGELESALKVLKNAYRRAPNAEIGAHLGEVLWADGQREQALEVWQEALEIDAGDSVLLETLRKFAPELLPANGQP</sequence>
<keyword evidence="2 3" id="KW-0802">TPR repeat</keyword>
<keyword evidence="1" id="KW-0677">Repeat</keyword>
<dbReference type="SUPFAM" id="SSF48452">
    <property type="entry name" value="TPR-like"/>
    <property type="match status" value="3"/>
</dbReference>
<dbReference type="Proteomes" id="UP001327459">
    <property type="component" value="Chromosome"/>
</dbReference>
<protein>
    <submittedName>
        <fullName evidence="4">Tetratricopeptide repeat protein</fullName>
    </submittedName>
</protein>
<dbReference type="InterPro" id="IPR011990">
    <property type="entry name" value="TPR-like_helical_dom_sf"/>
</dbReference>
<dbReference type="Gene3D" id="1.25.40.10">
    <property type="entry name" value="Tetratricopeptide repeat domain"/>
    <property type="match status" value="3"/>
</dbReference>
<evidence type="ECO:0000313" key="4">
    <source>
        <dbReference type="EMBL" id="WQH15420.1"/>
    </source>
</evidence>
<dbReference type="InterPro" id="IPR019734">
    <property type="entry name" value="TPR_rpt"/>
</dbReference>
<evidence type="ECO:0000256" key="1">
    <source>
        <dbReference type="ARBA" id="ARBA00022737"/>
    </source>
</evidence>
<dbReference type="PANTHER" id="PTHR44943:SF4">
    <property type="entry name" value="TPR REPEAT-CONTAINING PROTEIN MJ0798"/>
    <property type="match status" value="1"/>
</dbReference>
<evidence type="ECO:0000256" key="3">
    <source>
        <dbReference type="PROSITE-ProRule" id="PRU00339"/>
    </source>
</evidence>